<evidence type="ECO:0000256" key="4">
    <source>
        <dbReference type="SAM" id="MobiDB-lite"/>
    </source>
</evidence>
<gene>
    <name evidence="6" type="ORF">V6N12_051040</name>
</gene>
<dbReference type="PANTHER" id="PTHR47989:SF14">
    <property type="entry name" value="INACTIVE PROTEIN KINASE SELMODRAFT_444075"/>
    <property type="match status" value="1"/>
</dbReference>
<feature type="region of interest" description="Disordered" evidence="4">
    <location>
        <begin position="474"/>
        <end position="495"/>
    </location>
</feature>
<evidence type="ECO:0000256" key="1">
    <source>
        <dbReference type="ARBA" id="ARBA00022527"/>
    </source>
</evidence>
<evidence type="ECO:0000256" key="2">
    <source>
        <dbReference type="ARBA" id="ARBA00022741"/>
    </source>
</evidence>
<evidence type="ECO:0000259" key="5">
    <source>
        <dbReference type="PROSITE" id="PS50011"/>
    </source>
</evidence>
<dbReference type="InterPro" id="IPR001245">
    <property type="entry name" value="Ser-Thr/Tyr_kinase_cat_dom"/>
</dbReference>
<feature type="compositionally biased region" description="Polar residues" evidence="4">
    <location>
        <begin position="485"/>
        <end position="495"/>
    </location>
</feature>
<dbReference type="PANTHER" id="PTHR47989">
    <property type="entry name" value="OS01G0750732 PROTEIN"/>
    <property type="match status" value="1"/>
</dbReference>
<accession>A0ABR2GE69</accession>
<dbReference type="PROSITE" id="PS00109">
    <property type="entry name" value="PROTEIN_KINASE_TYR"/>
    <property type="match status" value="1"/>
</dbReference>
<feature type="region of interest" description="Disordered" evidence="4">
    <location>
        <begin position="370"/>
        <end position="402"/>
    </location>
</feature>
<dbReference type="InterPro" id="IPR008266">
    <property type="entry name" value="Tyr_kinase_AS"/>
</dbReference>
<keyword evidence="1" id="KW-0418">Kinase</keyword>
<reference evidence="6 7" key="1">
    <citation type="journal article" date="2024" name="G3 (Bethesda)">
        <title>Genome assembly of Hibiscus sabdariffa L. provides insights into metabolisms of medicinal natural products.</title>
        <authorList>
            <person name="Kim T."/>
        </authorList>
    </citation>
    <scope>NUCLEOTIDE SEQUENCE [LARGE SCALE GENOMIC DNA]</scope>
    <source>
        <strain evidence="6">TK-2024</strain>
        <tissue evidence="6">Old leaves</tissue>
    </source>
</reference>
<keyword evidence="7" id="KW-1185">Reference proteome</keyword>
<evidence type="ECO:0000313" key="6">
    <source>
        <dbReference type="EMBL" id="KAK8601198.1"/>
    </source>
</evidence>
<dbReference type="InterPro" id="IPR000719">
    <property type="entry name" value="Prot_kinase_dom"/>
</dbReference>
<dbReference type="CDD" id="cd00293">
    <property type="entry name" value="USP-like"/>
    <property type="match status" value="1"/>
</dbReference>
<dbReference type="Proteomes" id="UP001472677">
    <property type="component" value="Unassembled WGS sequence"/>
</dbReference>
<feature type="domain" description="Protein kinase" evidence="5">
    <location>
        <begin position="575"/>
        <end position="861"/>
    </location>
</feature>
<evidence type="ECO:0000256" key="3">
    <source>
        <dbReference type="ARBA" id="ARBA00022840"/>
    </source>
</evidence>
<evidence type="ECO:0000313" key="7">
    <source>
        <dbReference type="Proteomes" id="UP001472677"/>
    </source>
</evidence>
<dbReference type="Gene3D" id="3.40.50.620">
    <property type="entry name" value="HUPs"/>
    <property type="match status" value="1"/>
</dbReference>
<feature type="compositionally biased region" description="Polar residues" evidence="4">
    <location>
        <begin position="381"/>
        <end position="402"/>
    </location>
</feature>
<comment type="caution">
    <text evidence="6">The sequence shown here is derived from an EMBL/GenBank/DDBJ whole genome shotgun (WGS) entry which is preliminary data.</text>
</comment>
<proteinExistence type="predicted"/>
<dbReference type="InterPro" id="IPR014729">
    <property type="entry name" value="Rossmann-like_a/b/a_fold"/>
</dbReference>
<keyword evidence="1" id="KW-0808">Transferase</keyword>
<dbReference type="Pfam" id="PF07714">
    <property type="entry name" value="PK_Tyr_Ser-Thr"/>
    <property type="match status" value="1"/>
</dbReference>
<dbReference type="SUPFAM" id="SSF52402">
    <property type="entry name" value="Adenine nucleotide alpha hydrolases-like"/>
    <property type="match status" value="1"/>
</dbReference>
<dbReference type="SUPFAM" id="SSF56112">
    <property type="entry name" value="Protein kinase-like (PK-like)"/>
    <property type="match status" value="1"/>
</dbReference>
<dbReference type="InterPro" id="IPR011009">
    <property type="entry name" value="Kinase-like_dom_sf"/>
</dbReference>
<dbReference type="EMBL" id="JBBPBM010000001">
    <property type="protein sequence ID" value="KAK8601198.1"/>
    <property type="molecule type" value="Genomic_DNA"/>
</dbReference>
<keyword evidence="2" id="KW-0547">Nucleotide-binding</keyword>
<feature type="compositionally biased region" description="Basic and acidic residues" evidence="4">
    <location>
        <begin position="27"/>
        <end position="36"/>
    </location>
</feature>
<sequence length="898" mass="100678">MAHTGDVNVEVGETQRETRATKAKRASSRDRMSTLEDKVERLEDGARDAVEKLDVVDGRLDELETKGDELKDDVNIAINKAMEDVDKKGDAFQVALAALREELQGKIEKLELELVVCKTAIINQGGIEKPKKRGDVPRPKEFKGDRNAQVVENFLWGMEKYFRSMSIEDDSDKLDFGFTPENMELSLRQRSTTTSLQNLVVAVKAERVISKTALAWALTHVVRPGDCVTLLAIFPGERTGKRFWNFPLLAGDCASNIREELPERICQISESCSQMVLQFHNQIEVTVRIKVVSGATGNAVAAEAKNNGANWVILDKKLKQELKHCMDELHCNIVVMKGSQAKVLKLNLQCVNELRTPYFSAASSPVMDAGDHLGHRMKHSTPVSSPEELSTSYSRTSQEGLLPNSDSASSLFLVYEENPLFEELNRGDYSFVDNKNNLDNRLSLIDSHGEKLINLSANLTSSVKSNDNSIFWIPQNHNDEKPRKTLSNKNNPHSSKTLLGKFVQYDRDAKEGTLVNQSHGKDYTVSSNIRDAVALGRTSSVPPPLCSFCQHKAPVFGKPPRRFSYEELEEATDGFAEVNFLAEGGFGVVYRGILRDGQFVAVKVLKFVGCQADIDFCREVQVLSCAQHRNVVLLIGFCIDGNKRVLVYEYICNGSLDFHLRGSNSASLDWQSRLRIAIGAARGLRYLHEDCRVGCIEHRDMRPKNILLTHDFEPQVTDFGLARWHSDQWIGNEERSIGTSGYLAPEFLDRGRITQKVDVYAFGVVLLELMTGQRISDLQYYKGQNFLSDWFHPLAALNSNQIMTNIYQLIDPCLASCKHQGYSHQLQAMGRAAFLCLSHDPESRPSMSKILRMLEGGDTSIPLNLDLNSIGNRSGRLRGLKTQTQLESRRLHSRKLSH</sequence>
<protein>
    <recommendedName>
        <fullName evidence="5">Protein kinase domain-containing protein</fullName>
    </recommendedName>
</protein>
<organism evidence="6 7">
    <name type="scientific">Hibiscus sabdariffa</name>
    <name type="common">roselle</name>
    <dbReference type="NCBI Taxonomy" id="183260"/>
    <lineage>
        <taxon>Eukaryota</taxon>
        <taxon>Viridiplantae</taxon>
        <taxon>Streptophyta</taxon>
        <taxon>Embryophyta</taxon>
        <taxon>Tracheophyta</taxon>
        <taxon>Spermatophyta</taxon>
        <taxon>Magnoliopsida</taxon>
        <taxon>eudicotyledons</taxon>
        <taxon>Gunneridae</taxon>
        <taxon>Pentapetalae</taxon>
        <taxon>rosids</taxon>
        <taxon>malvids</taxon>
        <taxon>Malvales</taxon>
        <taxon>Malvaceae</taxon>
        <taxon>Malvoideae</taxon>
        <taxon>Hibiscus</taxon>
    </lineage>
</organism>
<dbReference type="Gene3D" id="3.30.200.20">
    <property type="entry name" value="Phosphorylase Kinase, domain 1"/>
    <property type="match status" value="1"/>
</dbReference>
<keyword evidence="3" id="KW-0067">ATP-binding</keyword>
<keyword evidence="1" id="KW-0723">Serine/threonine-protein kinase</keyword>
<dbReference type="Gene3D" id="1.10.510.10">
    <property type="entry name" value="Transferase(Phosphotransferase) domain 1"/>
    <property type="match status" value="1"/>
</dbReference>
<dbReference type="PROSITE" id="PS50011">
    <property type="entry name" value="PROTEIN_KINASE_DOM"/>
    <property type="match status" value="1"/>
</dbReference>
<name>A0ABR2GE69_9ROSI</name>
<feature type="region of interest" description="Disordered" evidence="4">
    <location>
        <begin position="1"/>
        <end position="36"/>
    </location>
</feature>